<dbReference type="OrthoDB" id="8182981at2759"/>
<evidence type="ECO:0000256" key="7">
    <source>
        <dbReference type="ARBA" id="ARBA00023180"/>
    </source>
</evidence>
<dbReference type="InterPro" id="IPR052192">
    <property type="entry name" value="Insect_Ionotropic_Sensory_Rcpt"/>
</dbReference>
<protein>
    <submittedName>
        <fullName evidence="10">Uncharacterized protein LOC115888996</fullName>
    </submittedName>
</protein>
<feature type="transmembrane region" description="Helical" evidence="8">
    <location>
        <begin position="171"/>
        <end position="189"/>
    </location>
</feature>
<proteinExistence type="predicted"/>
<evidence type="ECO:0000256" key="6">
    <source>
        <dbReference type="ARBA" id="ARBA00023170"/>
    </source>
</evidence>
<dbReference type="AlphaFoldDB" id="A0A6J2YL89"/>
<dbReference type="Proteomes" id="UP000504635">
    <property type="component" value="Unplaced"/>
</dbReference>
<keyword evidence="2" id="KW-1003">Cell membrane</keyword>
<evidence type="ECO:0000256" key="5">
    <source>
        <dbReference type="ARBA" id="ARBA00023136"/>
    </source>
</evidence>
<dbReference type="SUPFAM" id="SSF53850">
    <property type="entry name" value="Periplasmic binding protein-like II"/>
    <property type="match status" value="1"/>
</dbReference>
<dbReference type="PANTHER" id="PTHR42643:SF40">
    <property type="entry name" value="IONOTROPIC RECEPTOR 41A-RELATED"/>
    <property type="match status" value="1"/>
</dbReference>
<dbReference type="InParanoid" id="A0A6J2YL89"/>
<name>A0A6J2YL89_SITOR</name>
<dbReference type="GeneID" id="115888996"/>
<keyword evidence="5 8" id="KW-0472">Membrane</keyword>
<evidence type="ECO:0000256" key="8">
    <source>
        <dbReference type="SAM" id="Phobius"/>
    </source>
</evidence>
<evidence type="ECO:0000256" key="1">
    <source>
        <dbReference type="ARBA" id="ARBA00004651"/>
    </source>
</evidence>
<sequence length="330" mass="38608">MTGMEGEILNEFFKKHNVTKKFWLVQKDYWGDVFDNGTVYGLRGDVYRDNVDIGVAAHYSTDRMYRFFGLSIPTLRVGLTCLVPAPKLVAAWLTPVYVYSICTWQAIFFGYVAIILCTHYINILITKYRLKYASLMGNRLLIRKFGRDLLGVIQIFFTDNIKVPVPSRNSAAIIMMTMYFFAFFLTRIYESGLATIMTLPWYENSIETREDFLNSNINWGAIQVADWINYWKLDNETLLQNAYNRYIATSSETPLKEYLKTNNFGLMIERLPQHKYHFPFSLNNEIKNLQLMKEDLHREYSVFLLRKSSVLLPSLNDFIYRINEAGSRCT</sequence>
<keyword evidence="9" id="KW-1185">Reference proteome</keyword>
<evidence type="ECO:0000256" key="4">
    <source>
        <dbReference type="ARBA" id="ARBA00022989"/>
    </source>
</evidence>
<keyword evidence="4 8" id="KW-1133">Transmembrane helix</keyword>
<evidence type="ECO:0000313" key="9">
    <source>
        <dbReference type="Proteomes" id="UP000504635"/>
    </source>
</evidence>
<evidence type="ECO:0000256" key="3">
    <source>
        <dbReference type="ARBA" id="ARBA00022692"/>
    </source>
</evidence>
<dbReference type="Gene3D" id="3.40.190.10">
    <property type="entry name" value="Periplasmic binding protein-like II"/>
    <property type="match status" value="1"/>
</dbReference>
<dbReference type="RefSeq" id="XP_030764763.1">
    <property type="nucleotide sequence ID" value="XM_030908903.1"/>
</dbReference>
<evidence type="ECO:0000313" key="10">
    <source>
        <dbReference type="RefSeq" id="XP_030764763.1"/>
    </source>
</evidence>
<keyword evidence="3 8" id="KW-0812">Transmembrane</keyword>
<dbReference type="PANTHER" id="PTHR42643">
    <property type="entry name" value="IONOTROPIC RECEPTOR 20A-RELATED"/>
    <property type="match status" value="1"/>
</dbReference>
<accession>A0A6J2YL89</accession>
<reference evidence="10" key="1">
    <citation type="submission" date="2025-08" db="UniProtKB">
        <authorList>
            <consortium name="RefSeq"/>
        </authorList>
    </citation>
    <scope>IDENTIFICATION</scope>
    <source>
        <tissue evidence="10">Gonads</tissue>
    </source>
</reference>
<keyword evidence="7" id="KW-0325">Glycoprotein</keyword>
<dbReference type="KEGG" id="soy:115888996"/>
<dbReference type="GO" id="GO:0005886">
    <property type="term" value="C:plasma membrane"/>
    <property type="evidence" value="ECO:0007669"/>
    <property type="project" value="UniProtKB-SubCell"/>
</dbReference>
<keyword evidence="6" id="KW-0675">Receptor</keyword>
<gene>
    <name evidence="10" type="primary">LOC115888996</name>
</gene>
<feature type="transmembrane region" description="Helical" evidence="8">
    <location>
        <begin position="67"/>
        <end position="85"/>
    </location>
</feature>
<feature type="transmembrane region" description="Helical" evidence="8">
    <location>
        <begin position="97"/>
        <end position="125"/>
    </location>
</feature>
<evidence type="ECO:0000256" key="2">
    <source>
        <dbReference type="ARBA" id="ARBA00022475"/>
    </source>
</evidence>
<comment type="subcellular location">
    <subcellularLocation>
        <location evidence="1">Cell membrane</location>
        <topology evidence="1">Multi-pass membrane protein</topology>
    </subcellularLocation>
</comment>
<organism evidence="9 10">
    <name type="scientific">Sitophilus oryzae</name>
    <name type="common">Rice weevil</name>
    <name type="synonym">Curculio oryzae</name>
    <dbReference type="NCBI Taxonomy" id="7048"/>
    <lineage>
        <taxon>Eukaryota</taxon>
        <taxon>Metazoa</taxon>
        <taxon>Ecdysozoa</taxon>
        <taxon>Arthropoda</taxon>
        <taxon>Hexapoda</taxon>
        <taxon>Insecta</taxon>
        <taxon>Pterygota</taxon>
        <taxon>Neoptera</taxon>
        <taxon>Endopterygota</taxon>
        <taxon>Coleoptera</taxon>
        <taxon>Polyphaga</taxon>
        <taxon>Cucujiformia</taxon>
        <taxon>Curculionidae</taxon>
        <taxon>Dryophthorinae</taxon>
        <taxon>Sitophilus</taxon>
    </lineage>
</organism>